<name>A0ACA9PPR8_9GLOM</name>
<protein>
    <submittedName>
        <fullName evidence="1">74_t:CDS:1</fullName>
    </submittedName>
</protein>
<organism evidence="1 2">
    <name type="scientific">Cetraspora pellucida</name>
    <dbReference type="NCBI Taxonomy" id="1433469"/>
    <lineage>
        <taxon>Eukaryota</taxon>
        <taxon>Fungi</taxon>
        <taxon>Fungi incertae sedis</taxon>
        <taxon>Mucoromycota</taxon>
        <taxon>Glomeromycotina</taxon>
        <taxon>Glomeromycetes</taxon>
        <taxon>Diversisporales</taxon>
        <taxon>Gigasporaceae</taxon>
        <taxon>Cetraspora</taxon>
    </lineage>
</organism>
<feature type="non-terminal residue" evidence="1">
    <location>
        <position position="1"/>
    </location>
</feature>
<sequence length="107" mass="12417">NWKNGQLKLISATTAFGIGLNINDININYYNDEEACPETNSSADIIQQYEYLQRKQDSIFEVVAYCESVYECRQQQAYQSFLWPGDLPIVEYNNCDNCDHRKKDDAC</sequence>
<proteinExistence type="predicted"/>
<dbReference type="Proteomes" id="UP000789366">
    <property type="component" value="Unassembled WGS sequence"/>
</dbReference>
<keyword evidence="2" id="KW-1185">Reference proteome</keyword>
<accession>A0ACA9PPR8</accession>
<evidence type="ECO:0000313" key="1">
    <source>
        <dbReference type="EMBL" id="CAG8711243.1"/>
    </source>
</evidence>
<gene>
    <name evidence="1" type="ORF">SPELUC_LOCUS11830</name>
</gene>
<evidence type="ECO:0000313" key="2">
    <source>
        <dbReference type="Proteomes" id="UP000789366"/>
    </source>
</evidence>
<reference evidence="1" key="1">
    <citation type="submission" date="2021-06" db="EMBL/GenBank/DDBJ databases">
        <authorList>
            <person name="Kallberg Y."/>
            <person name="Tangrot J."/>
            <person name="Rosling A."/>
        </authorList>
    </citation>
    <scope>NUCLEOTIDE SEQUENCE</scope>
    <source>
        <strain evidence="1">28 12/20/2015</strain>
    </source>
</reference>
<dbReference type="EMBL" id="CAJVPW010026084">
    <property type="protein sequence ID" value="CAG8711243.1"/>
    <property type="molecule type" value="Genomic_DNA"/>
</dbReference>
<comment type="caution">
    <text evidence="1">The sequence shown here is derived from an EMBL/GenBank/DDBJ whole genome shotgun (WGS) entry which is preliminary data.</text>
</comment>